<evidence type="ECO:0000256" key="1">
    <source>
        <dbReference type="SAM" id="MobiDB-lite"/>
    </source>
</evidence>
<reference evidence="2 3" key="1">
    <citation type="submission" date="2017-06" db="EMBL/GenBank/DDBJ databases">
        <title>Genome sequencing of cyanobaciteial culture collection at National Institute for Environmental Studies (NIES).</title>
        <authorList>
            <person name="Hirose Y."/>
            <person name="Shimura Y."/>
            <person name="Fujisawa T."/>
            <person name="Nakamura Y."/>
            <person name="Kawachi M."/>
        </authorList>
    </citation>
    <scope>NUCLEOTIDE SEQUENCE [LARGE SCALE GENOMIC DNA]</scope>
    <source>
        <strain evidence="2 3">NIES-267</strain>
    </source>
</reference>
<organism evidence="2 3">
    <name type="scientific">Calothrix parasitica NIES-267</name>
    <dbReference type="NCBI Taxonomy" id="1973488"/>
    <lineage>
        <taxon>Bacteria</taxon>
        <taxon>Bacillati</taxon>
        <taxon>Cyanobacteriota</taxon>
        <taxon>Cyanophyceae</taxon>
        <taxon>Nostocales</taxon>
        <taxon>Calotrichaceae</taxon>
        <taxon>Calothrix</taxon>
    </lineage>
</organism>
<dbReference type="AlphaFoldDB" id="A0A1Z4LVE2"/>
<feature type="compositionally biased region" description="Basic and acidic residues" evidence="1">
    <location>
        <begin position="30"/>
        <end position="39"/>
    </location>
</feature>
<evidence type="ECO:0000313" key="3">
    <source>
        <dbReference type="Proteomes" id="UP000218418"/>
    </source>
</evidence>
<feature type="compositionally biased region" description="Basic and acidic residues" evidence="1">
    <location>
        <begin position="11"/>
        <end position="22"/>
    </location>
</feature>
<feature type="compositionally biased region" description="Basic and acidic residues" evidence="1">
    <location>
        <begin position="81"/>
        <end position="117"/>
    </location>
</feature>
<evidence type="ECO:0000313" key="2">
    <source>
        <dbReference type="EMBL" id="BAY85048.1"/>
    </source>
</evidence>
<accession>A0A1Z4LVE2</accession>
<dbReference type="OrthoDB" id="571921at2"/>
<protein>
    <submittedName>
        <fullName evidence="2">Uncharacterized protein</fullName>
    </submittedName>
</protein>
<name>A0A1Z4LVE2_9CYAN</name>
<keyword evidence="3" id="KW-1185">Reference proteome</keyword>
<dbReference type="Pfam" id="PF26394">
    <property type="entry name" value="Psb34"/>
    <property type="match status" value="1"/>
</dbReference>
<dbReference type="EMBL" id="AP018227">
    <property type="protein sequence ID" value="BAY85048.1"/>
    <property type="molecule type" value="Genomic_DNA"/>
</dbReference>
<proteinExistence type="predicted"/>
<sequence length="123" mass="13732">MADNKNQGIDSSKRVQGEKYDRGIVPAETAARREREQESYKQTPSKEEDESINTTEGFTVDKEGLANNYAIEPEMYYEEPGDAKAQAEKEAAQRAEELKEVNEEKDGDLTMEADTRGKGPGVI</sequence>
<feature type="compositionally biased region" description="Polar residues" evidence="1">
    <location>
        <begin position="1"/>
        <end position="10"/>
    </location>
</feature>
<feature type="region of interest" description="Disordered" evidence="1">
    <location>
        <begin position="80"/>
        <end position="123"/>
    </location>
</feature>
<dbReference type="Proteomes" id="UP000218418">
    <property type="component" value="Chromosome"/>
</dbReference>
<dbReference type="InterPro" id="IPR048028">
    <property type="entry name" value="Psb34-like"/>
</dbReference>
<gene>
    <name evidence="2" type="ORF">NIES267_45460</name>
</gene>
<feature type="region of interest" description="Disordered" evidence="1">
    <location>
        <begin position="1"/>
        <end position="66"/>
    </location>
</feature>